<dbReference type="SUPFAM" id="SSF52540">
    <property type="entry name" value="P-loop containing nucleoside triphosphate hydrolases"/>
    <property type="match status" value="1"/>
</dbReference>
<proteinExistence type="predicted"/>
<accession>A0A171IPV8</accession>
<organism evidence="1">
    <name type="scientific">Neisseria gonorrhoeae TCDC-NG08107</name>
    <dbReference type="NCBI Taxonomy" id="940296"/>
    <lineage>
        <taxon>Bacteria</taxon>
        <taxon>Pseudomonadati</taxon>
        <taxon>Pseudomonadota</taxon>
        <taxon>Betaproteobacteria</taxon>
        <taxon>Neisseriales</taxon>
        <taxon>Neisseriaceae</taxon>
        <taxon>Neisseria</taxon>
    </lineage>
</organism>
<dbReference type="AlphaFoldDB" id="A0A171IPV8"/>
<dbReference type="InterPro" id="IPR027417">
    <property type="entry name" value="P-loop_NTPase"/>
</dbReference>
<reference evidence="1" key="2">
    <citation type="journal article" date="2011" name="J. Bacteriol.">
        <title>Draft genome sequence of a dominant, multidrug-resistant Neisseria gonorrhoeae strain, TCDC-NG08107, from a sexual group at high risk of acquiring human immunodeficiency virus infection and syphilis.</title>
        <authorList>
            <person name="Chen C.C."/>
            <person name="Hsia K.C."/>
            <person name="Huang C.T."/>
            <person name="Wong W.W."/>
            <person name="Yen M.Y."/>
            <person name="Li L.H."/>
            <person name="Lin K.Y."/>
            <person name="Chen K.W."/>
            <person name="Li S.Y."/>
        </authorList>
    </citation>
    <scope>NUCLEOTIDE SEQUENCE</scope>
    <source>
        <strain evidence="1">TCDC-NG08107</strain>
        <plasmid evidence="1">pNGTCDC08107</plasmid>
    </source>
</reference>
<geneLocation type="plasmid" evidence="1">
    <name>pNGTCDC08107</name>
</geneLocation>
<sequence>MAIIHISLQAKGGVGKSFLALMLSMFYRHIERPVKIFDTDPANATLFGFPALEAEKFEIMKKDDIDKRLFDRLFSQILSATDDVIIDVGANAFIPLCSYIISNNLITMLTQEGHQVIIHTSIVGGQNLKHTVNGFDALCSQFPESTGFVIWLNPFWGEIEFEGKSFEKLKVYEKHKSRIRSIIKIPEWDASLHGRDLAAMLEKQKTFDEALASEDFSIFERQRLNIIKNEMFQTIETAQIV</sequence>
<name>A0A171IPV8_NEIGO</name>
<reference evidence="1" key="1">
    <citation type="submission" date="2010-12" db="EMBL/GenBank/DDBJ databases">
        <authorList>
            <person name="Wang C.B."/>
            <person name="He X.J."/>
        </authorList>
    </citation>
    <scope>NUCLEOTIDE SEQUENCE</scope>
    <source>
        <strain evidence="1">TCDC-NG08107</strain>
        <plasmid evidence="1">pNGTCDC08107</plasmid>
    </source>
</reference>
<dbReference type="Gene3D" id="3.40.50.300">
    <property type="entry name" value="P-loop containing nucleotide triphosphate hydrolases"/>
    <property type="match status" value="1"/>
</dbReference>
<evidence type="ECO:0000313" key="1">
    <source>
        <dbReference type="EMBL" id="ADV09173.1"/>
    </source>
</evidence>
<dbReference type="EMBL" id="CP002441">
    <property type="protein sequence ID" value="ADV09173.1"/>
    <property type="molecule type" value="Genomic_DNA"/>
</dbReference>
<keyword evidence="1" id="KW-0614">Plasmid</keyword>
<dbReference type="BioCyc" id="NGON940296:GLHN-2252-MONOMER"/>
<protein>
    <submittedName>
        <fullName evidence="1">TraL</fullName>
    </submittedName>
</protein>
<gene>
    <name evidence="1" type="ORF">NGTW08_p0043</name>
</gene>